<name>A0A1D6KCY9_MAIZE</name>
<dbReference type="EMBL" id="CM007647">
    <property type="protein sequence ID" value="ONM01093.1"/>
    <property type="molecule type" value="Genomic_DNA"/>
</dbReference>
<accession>A0A1D6KCY9</accession>
<evidence type="ECO:0000313" key="2">
    <source>
        <dbReference type="EMBL" id="ONM01093.1"/>
    </source>
</evidence>
<proteinExistence type="predicted"/>
<feature type="region of interest" description="Disordered" evidence="1">
    <location>
        <begin position="20"/>
        <end position="58"/>
    </location>
</feature>
<sequence>RPPQVHNPIVVGHCSSTCSLPSPSPLAQAQPHSKHSRHRQSPLLSSALHGVPPNSVTA</sequence>
<evidence type="ECO:0000256" key="1">
    <source>
        <dbReference type="SAM" id="MobiDB-lite"/>
    </source>
</evidence>
<gene>
    <name evidence="2" type="ORF">ZEAMMB73_Zm00001d030554</name>
</gene>
<dbReference type="AlphaFoldDB" id="A0A1D6KCY9"/>
<protein>
    <submittedName>
        <fullName evidence="2">Pumilio homolog 23</fullName>
    </submittedName>
</protein>
<reference evidence="2" key="1">
    <citation type="submission" date="2015-12" db="EMBL/GenBank/DDBJ databases">
        <title>Update maize B73 reference genome by single molecule sequencing technologies.</title>
        <authorList>
            <consortium name="Maize Genome Sequencing Project"/>
            <person name="Ware D."/>
        </authorList>
    </citation>
    <scope>NUCLEOTIDE SEQUENCE [LARGE SCALE GENOMIC DNA]</scope>
    <source>
        <tissue evidence="2">Seedling</tissue>
    </source>
</reference>
<organism evidence="2">
    <name type="scientific">Zea mays</name>
    <name type="common">Maize</name>
    <dbReference type="NCBI Taxonomy" id="4577"/>
    <lineage>
        <taxon>Eukaryota</taxon>
        <taxon>Viridiplantae</taxon>
        <taxon>Streptophyta</taxon>
        <taxon>Embryophyta</taxon>
        <taxon>Tracheophyta</taxon>
        <taxon>Spermatophyta</taxon>
        <taxon>Magnoliopsida</taxon>
        <taxon>Liliopsida</taxon>
        <taxon>Poales</taxon>
        <taxon>Poaceae</taxon>
        <taxon>PACMAD clade</taxon>
        <taxon>Panicoideae</taxon>
        <taxon>Andropogonodae</taxon>
        <taxon>Andropogoneae</taxon>
        <taxon>Tripsacinae</taxon>
        <taxon>Zea</taxon>
    </lineage>
</organism>
<feature type="non-terminal residue" evidence="2">
    <location>
        <position position="1"/>
    </location>
</feature>